<dbReference type="PIRSF" id="PIRSF004846">
    <property type="entry name" value="ModA"/>
    <property type="match status" value="1"/>
</dbReference>
<accession>A0A0E3ZLL0</accession>
<evidence type="ECO:0000256" key="2">
    <source>
        <dbReference type="ARBA" id="ARBA00022723"/>
    </source>
</evidence>
<dbReference type="InterPro" id="IPR005950">
    <property type="entry name" value="ModA"/>
</dbReference>
<dbReference type="InterPro" id="IPR050682">
    <property type="entry name" value="ModA/WtpA"/>
</dbReference>
<dbReference type="CDD" id="cd13539">
    <property type="entry name" value="PBP2_AvModA"/>
    <property type="match status" value="1"/>
</dbReference>
<reference evidence="6 7" key="1">
    <citation type="submission" date="2014-03" db="EMBL/GenBank/DDBJ databases">
        <title>Genome of Polynucleobacter strain MWH-MoK4.</title>
        <authorList>
            <person name="Hahn M.W."/>
        </authorList>
    </citation>
    <scope>NUCLEOTIDE SEQUENCE [LARGE SCALE GENOMIC DNA]</scope>
    <source>
        <strain evidence="6 7">MWH-MoK4</strain>
    </source>
</reference>
<dbReference type="GO" id="GO:0030973">
    <property type="term" value="F:molybdate ion binding"/>
    <property type="evidence" value="ECO:0007669"/>
    <property type="project" value="InterPro"/>
</dbReference>
<proteinExistence type="inferred from homology"/>
<dbReference type="PATRIC" id="fig|576611.7.peg.672"/>
<name>A0A0E3ZLL0_9BURK</name>
<dbReference type="KEGG" id="pdq:CL55_00006640"/>
<comment type="similarity">
    <text evidence="1">Belongs to the bacterial solute-binding protein ModA family.</text>
</comment>
<dbReference type="OrthoDB" id="9785015at2"/>
<keyword evidence="3 5" id="KW-0732">Signal</keyword>
<dbReference type="PANTHER" id="PTHR30632">
    <property type="entry name" value="MOLYBDATE-BINDING PERIPLASMIC PROTEIN"/>
    <property type="match status" value="1"/>
</dbReference>
<gene>
    <name evidence="6" type="ORF">CL55_00006640</name>
</gene>
<dbReference type="GO" id="GO:0015689">
    <property type="term" value="P:molybdate ion transport"/>
    <property type="evidence" value="ECO:0007669"/>
    <property type="project" value="InterPro"/>
</dbReference>
<dbReference type="Pfam" id="PF13531">
    <property type="entry name" value="SBP_bac_11"/>
    <property type="match status" value="1"/>
</dbReference>
<evidence type="ECO:0000256" key="3">
    <source>
        <dbReference type="ARBA" id="ARBA00022729"/>
    </source>
</evidence>
<dbReference type="NCBIfam" id="TIGR01256">
    <property type="entry name" value="modA"/>
    <property type="match status" value="1"/>
</dbReference>
<dbReference type="RefSeq" id="WP_046329868.1">
    <property type="nucleotide sequence ID" value="NZ_CP007501.1"/>
</dbReference>
<feature type="binding site" evidence="4">
    <location>
        <position position="59"/>
    </location>
    <ligand>
        <name>molybdate</name>
        <dbReference type="ChEBI" id="CHEBI:36264"/>
    </ligand>
</feature>
<dbReference type="SUPFAM" id="SSF53850">
    <property type="entry name" value="Periplasmic binding protein-like II"/>
    <property type="match status" value="1"/>
</dbReference>
<feature type="binding site" evidence="4">
    <location>
        <position position="170"/>
    </location>
    <ligand>
        <name>molybdate</name>
        <dbReference type="ChEBI" id="CHEBI:36264"/>
    </ligand>
</feature>
<feature type="chain" id="PRO_5002416664" evidence="5">
    <location>
        <begin position="22"/>
        <end position="252"/>
    </location>
</feature>
<feature type="signal peptide" evidence="5">
    <location>
        <begin position="1"/>
        <end position="21"/>
    </location>
</feature>
<dbReference type="Gene3D" id="3.40.190.10">
    <property type="entry name" value="Periplasmic binding protein-like II"/>
    <property type="match status" value="2"/>
</dbReference>
<evidence type="ECO:0000256" key="1">
    <source>
        <dbReference type="ARBA" id="ARBA00009175"/>
    </source>
</evidence>
<dbReference type="AlphaFoldDB" id="A0A0E3ZLL0"/>
<evidence type="ECO:0000313" key="6">
    <source>
        <dbReference type="EMBL" id="AKD24997.1"/>
    </source>
</evidence>
<dbReference type="InterPro" id="IPR044084">
    <property type="entry name" value="AvModA-like_subst-bd"/>
</dbReference>
<dbReference type="STRING" id="1835254.CL55_00006640"/>
<sequence length="252" mass="27267">MTPIKHILLALLALYASASLAQTAPTVAAASDLKFALEEIAANYKVDKGQEVRLVFGSSGVLWQQVKNGAPFSLLMSADEAYIDDLYKNGLTVDKGSLYAIGRIALLQKKGGSIKLGTDKDGLIKAITEAKKIAIANPEHAPYGRAAKEYLTTIGVWDLAHPKLVFGENISQATVFALTGSADFAIAALSLAISPQVQVQSTYVLIPDHLHKPLRQKMALIKNNSSSAKDFYQYLQEPKSRQIMSRYGFTAP</sequence>
<evidence type="ECO:0000256" key="5">
    <source>
        <dbReference type="SAM" id="SignalP"/>
    </source>
</evidence>
<evidence type="ECO:0000313" key="7">
    <source>
        <dbReference type="Proteomes" id="UP000061135"/>
    </source>
</evidence>
<dbReference type="GO" id="GO:0046872">
    <property type="term" value="F:metal ion binding"/>
    <property type="evidence" value="ECO:0007669"/>
    <property type="project" value="UniProtKB-KW"/>
</dbReference>
<keyword evidence="2 4" id="KW-0479">Metal-binding</keyword>
<protein>
    <submittedName>
        <fullName evidence="6">Molybdenum ABC transporter, periplasmic molybdate-binding protein</fullName>
    </submittedName>
</protein>
<keyword evidence="4" id="KW-0500">Molybdenum</keyword>
<keyword evidence="7" id="KW-1185">Reference proteome</keyword>
<dbReference type="HOGENOM" id="CLU_065520_1_0_4"/>
<evidence type="ECO:0000256" key="4">
    <source>
        <dbReference type="PIRSR" id="PIRSR004846-1"/>
    </source>
</evidence>
<dbReference type="PANTHER" id="PTHR30632:SF14">
    <property type="entry name" value="TUNGSTATE_MOLYBDATE_CHROMATE-BINDING PROTEIN MODA"/>
    <property type="match status" value="1"/>
</dbReference>
<organism evidence="6 7">
    <name type="scientific">Polynucleobacter duraquae</name>
    <dbReference type="NCBI Taxonomy" id="1835254"/>
    <lineage>
        <taxon>Bacteria</taxon>
        <taxon>Pseudomonadati</taxon>
        <taxon>Pseudomonadota</taxon>
        <taxon>Betaproteobacteria</taxon>
        <taxon>Burkholderiales</taxon>
        <taxon>Burkholderiaceae</taxon>
        <taxon>Polynucleobacter</taxon>
    </lineage>
</organism>
<dbReference type="Proteomes" id="UP000061135">
    <property type="component" value="Chromosome"/>
</dbReference>
<dbReference type="EMBL" id="CP007501">
    <property type="protein sequence ID" value="AKD24997.1"/>
    <property type="molecule type" value="Genomic_DNA"/>
</dbReference>